<keyword evidence="5" id="KW-0328">Glycosyltransferase</keyword>
<evidence type="ECO:0000256" key="9">
    <source>
        <dbReference type="ARBA" id="ARBA00022968"/>
    </source>
</evidence>
<evidence type="ECO:0000256" key="11">
    <source>
        <dbReference type="ARBA" id="ARBA00023136"/>
    </source>
</evidence>
<evidence type="ECO:0000256" key="3">
    <source>
        <dbReference type="ARBA" id="ARBA00006462"/>
    </source>
</evidence>
<evidence type="ECO:0000256" key="1">
    <source>
        <dbReference type="ARBA" id="ARBA00004606"/>
    </source>
</evidence>
<dbReference type="Pfam" id="PF02434">
    <property type="entry name" value="Fringe"/>
    <property type="match status" value="1"/>
</dbReference>
<evidence type="ECO:0000256" key="4">
    <source>
        <dbReference type="ARBA" id="ARBA00012557"/>
    </source>
</evidence>
<evidence type="ECO:0000313" key="14">
    <source>
        <dbReference type="EMBL" id="KAF4302058.1"/>
    </source>
</evidence>
<comment type="similarity">
    <text evidence="3">Belongs to the glycosyltransferase 31 family. Beta3-Gal-T subfamily.</text>
</comment>
<dbReference type="InterPro" id="IPR003378">
    <property type="entry name" value="Fringe-like_glycosylTrfase"/>
</dbReference>
<comment type="pathway">
    <text evidence="2">Protein modification; protein glycosylation.</text>
</comment>
<gene>
    <name evidence="14" type="ORF">GTA08_BOTSDO10513</name>
</gene>
<dbReference type="InterPro" id="IPR026050">
    <property type="entry name" value="C1GALT1/C1GALT1_chp1"/>
</dbReference>
<comment type="subcellular location">
    <subcellularLocation>
        <location evidence="1">Membrane</location>
        <topology evidence="1">Single-pass type II membrane protein</topology>
    </subcellularLocation>
</comment>
<keyword evidence="15" id="KW-1185">Reference proteome</keyword>
<dbReference type="GO" id="GO:0016020">
    <property type="term" value="C:membrane"/>
    <property type="evidence" value="ECO:0007669"/>
    <property type="project" value="UniProtKB-SubCell"/>
</dbReference>
<dbReference type="PANTHER" id="PTHR23033:SF47">
    <property type="entry name" value="APPLE DOMAIN-CONTAINING PROTEIN-RELATED"/>
    <property type="match status" value="1"/>
</dbReference>
<keyword evidence="9" id="KW-0735">Signal-anchor</keyword>
<dbReference type="Proteomes" id="UP000572817">
    <property type="component" value="Unassembled WGS sequence"/>
</dbReference>
<reference evidence="14" key="1">
    <citation type="submission" date="2020-04" db="EMBL/GenBank/DDBJ databases">
        <title>Genome Assembly and Annotation of Botryosphaeria dothidea sdau 11-99, a Latent Pathogen of Apple Fruit Ring Rot in China.</title>
        <authorList>
            <person name="Yu C."/>
            <person name="Diao Y."/>
            <person name="Lu Q."/>
            <person name="Zhao J."/>
            <person name="Cui S."/>
            <person name="Peng C."/>
            <person name="He B."/>
            <person name="Liu H."/>
        </authorList>
    </citation>
    <scope>NUCLEOTIDE SEQUENCE [LARGE SCALE GENOMIC DNA]</scope>
    <source>
        <strain evidence="14">Sdau11-99</strain>
    </source>
</reference>
<evidence type="ECO:0000256" key="10">
    <source>
        <dbReference type="ARBA" id="ARBA00022989"/>
    </source>
</evidence>
<dbReference type="Gene3D" id="3.90.550.50">
    <property type="match status" value="1"/>
</dbReference>
<feature type="transmembrane region" description="Helical" evidence="12">
    <location>
        <begin position="17"/>
        <end position="34"/>
    </location>
</feature>
<name>A0A8H4IMT8_9PEZI</name>
<keyword evidence="10 12" id="KW-1133">Transmembrane helix</keyword>
<keyword evidence="7 12" id="KW-0812">Transmembrane</keyword>
<proteinExistence type="inferred from homology"/>
<accession>A0A8H4IMT8</accession>
<dbReference type="OrthoDB" id="414175at2759"/>
<dbReference type="GO" id="GO:0016263">
    <property type="term" value="F:glycoprotein-N-acetylgalactosamine 3-beta-galactosyltransferase activity"/>
    <property type="evidence" value="ECO:0007669"/>
    <property type="project" value="UniProtKB-EC"/>
</dbReference>
<dbReference type="GO" id="GO:0000166">
    <property type="term" value="F:nucleotide binding"/>
    <property type="evidence" value="ECO:0007669"/>
    <property type="project" value="UniProtKB-KW"/>
</dbReference>
<keyword evidence="8" id="KW-0547">Nucleotide-binding</keyword>
<protein>
    <recommendedName>
        <fullName evidence="4">N-acetylgalactosaminide beta-1,3-galactosyltransferase</fullName>
        <ecNumber evidence="4">2.4.1.122</ecNumber>
    </recommendedName>
</protein>
<evidence type="ECO:0000256" key="8">
    <source>
        <dbReference type="ARBA" id="ARBA00022741"/>
    </source>
</evidence>
<feature type="domain" description="Fringe-like glycosyltransferase" evidence="13">
    <location>
        <begin position="197"/>
        <end position="259"/>
    </location>
</feature>
<dbReference type="EC" id="2.4.1.122" evidence="4"/>
<dbReference type="AlphaFoldDB" id="A0A8H4IMT8"/>
<keyword evidence="6" id="KW-0808">Transferase</keyword>
<evidence type="ECO:0000256" key="7">
    <source>
        <dbReference type="ARBA" id="ARBA00022692"/>
    </source>
</evidence>
<evidence type="ECO:0000313" key="15">
    <source>
        <dbReference type="Proteomes" id="UP000572817"/>
    </source>
</evidence>
<comment type="caution">
    <text evidence="14">The sequence shown here is derived from an EMBL/GenBank/DDBJ whole genome shotgun (WGS) entry which is preliminary data.</text>
</comment>
<evidence type="ECO:0000256" key="5">
    <source>
        <dbReference type="ARBA" id="ARBA00022676"/>
    </source>
</evidence>
<dbReference type="EMBL" id="WWBZ02000073">
    <property type="protein sequence ID" value="KAF4302058.1"/>
    <property type="molecule type" value="Genomic_DNA"/>
</dbReference>
<evidence type="ECO:0000256" key="12">
    <source>
        <dbReference type="SAM" id="Phobius"/>
    </source>
</evidence>
<evidence type="ECO:0000256" key="6">
    <source>
        <dbReference type="ARBA" id="ARBA00022679"/>
    </source>
</evidence>
<evidence type="ECO:0000259" key="13">
    <source>
        <dbReference type="Pfam" id="PF02434"/>
    </source>
</evidence>
<evidence type="ECO:0000256" key="2">
    <source>
        <dbReference type="ARBA" id="ARBA00004922"/>
    </source>
</evidence>
<dbReference type="PANTHER" id="PTHR23033">
    <property type="entry name" value="BETA1,3-GALACTOSYLTRANSFERASE"/>
    <property type="match status" value="1"/>
</dbReference>
<organism evidence="14 15">
    <name type="scientific">Botryosphaeria dothidea</name>
    <dbReference type="NCBI Taxonomy" id="55169"/>
    <lineage>
        <taxon>Eukaryota</taxon>
        <taxon>Fungi</taxon>
        <taxon>Dikarya</taxon>
        <taxon>Ascomycota</taxon>
        <taxon>Pezizomycotina</taxon>
        <taxon>Dothideomycetes</taxon>
        <taxon>Dothideomycetes incertae sedis</taxon>
        <taxon>Botryosphaeriales</taxon>
        <taxon>Botryosphaeriaceae</taxon>
        <taxon>Botryosphaeria</taxon>
    </lineage>
</organism>
<sequence>MAAETYNRGRILRRAKAFAYVFLLLCIFLTLLSLDNGIVTIGSTTKRGAQLQYVQAIAGNRMENALETHNDHRPASPALDPADVLIMVKTGATKLWQRLPIHLSTTLSNETLTPHIAFYSDFPTTIATHPIIDSLANASSTLKSSPDFHTWHGIRAAVHSNRYLDQQGDESLYVDGAWRLDKYKFVPMVAHAARNYPGKQWYVFMEDDTFYFWESLYAWLATFDADEAVFVGGPAARLGEDFAHGGSGFALSRGAVERVFGAGGAAADARALEKWDEYSLDQCCGDQILAHVLASQGVKRRKDFEGTGLMPLQGLPLWQMGFGSWNWCSPLFTVHKVHAEDVSTLWAWEREFKVKRGGSVRYKDVFMDLVESKLSDVEDEWDNFAEEKHYSSSMEESEGEKLTEKERSAKPWFNKVNCEKACQRWDQCLQWRYADDHCYHNSVVVRGRRVESGIKMTSGWMLKRIKQMKEKQCDALSWPEL</sequence>
<keyword evidence="11 12" id="KW-0472">Membrane</keyword>